<feature type="non-terminal residue" evidence="3">
    <location>
        <position position="1"/>
    </location>
</feature>
<dbReference type="SUPFAM" id="SSF48452">
    <property type="entry name" value="TPR-like"/>
    <property type="match status" value="2"/>
</dbReference>
<sequence>ILQEASVIGRGFLYEILQRITELKDRIDGELSHLERLDLIRTRSLQPDLEYMFKHALTQEVVYNGLLKKDRREIHEQIALVMETVFQNRLPEFYEALAFHFKRGRSIIKAVDYLIRSGEKSLARYSVEESHQYFMEAFDLLSNKPDRTKDEDAQLIELLIKWSWVYYYRGDFLEQVNLLSAHKDLAESLDDRAILEMFYAWYGFSTYCGPATREKYKNSYEYLRMALEIGDEIEDQKIIGHACSWFPWVCSELGALDEAILYGERAQEICKNNPTEHYLFFKSLGGIGCAYSFKGNGKKAFELGTSILDYGQKHSNIRGMVVGHWLKGIGFLNAGDFPSAIEAAKKAIQTAKDPFYSQFPKLILGLAFAQNGQFQEAEETLEELSAYCRDFGCEIHGTYTHAFFGLVSIAKGRMGHGLKMIEEALKVCHENQRRWAFASIEHALGLVYLQIVEKSNPVSLTTMAKNIGFILKNVPTAAKKAVEHFNRAIEVAKEIGAKGIEGQAYLDLGHLHKLKGRRDQARDCFSKAIKIFEECEAEIYLKKANKALESLQ</sequence>
<dbReference type="GO" id="GO:0005737">
    <property type="term" value="C:cytoplasm"/>
    <property type="evidence" value="ECO:0007669"/>
    <property type="project" value="TreeGrafter"/>
</dbReference>
<dbReference type="PANTHER" id="PTHR16305">
    <property type="entry name" value="TESTICULAR SOLUBLE ADENYLYL CYCLASE"/>
    <property type="match status" value="1"/>
</dbReference>
<proteinExistence type="predicted"/>
<gene>
    <name evidence="3" type="ORF">LCGC14_1483390</name>
</gene>
<dbReference type="GO" id="GO:0004016">
    <property type="term" value="F:adenylate cyclase activity"/>
    <property type="evidence" value="ECO:0007669"/>
    <property type="project" value="TreeGrafter"/>
</dbReference>
<evidence type="ECO:0008006" key="4">
    <source>
        <dbReference type="Google" id="ProtNLM"/>
    </source>
</evidence>
<accession>A0A0F9J9H3</accession>
<dbReference type="Pfam" id="PF13424">
    <property type="entry name" value="TPR_12"/>
    <property type="match status" value="1"/>
</dbReference>
<organism evidence="3">
    <name type="scientific">marine sediment metagenome</name>
    <dbReference type="NCBI Taxonomy" id="412755"/>
    <lineage>
        <taxon>unclassified sequences</taxon>
        <taxon>metagenomes</taxon>
        <taxon>ecological metagenomes</taxon>
    </lineage>
</organism>
<evidence type="ECO:0000256" key="1">
    <source>
        <dbReference type="ARBA" id="ARBA00022741"/>
    </source>
</evidence>
<dbReference type="EMBL" id="LAZR01010576">
    <property type="protein sequence ID" value="KKM66223.1"/>
    <property type="molecule type" value="Genomic_DNA"/>
</dbReference>
<protein>
    <recommendedName>
        <fullName evidence="4">MalT-like TPR region domain-containing protein</fullName>
    </recommendedName>
</protein>
<dbReference type="PROSITE" id="PS50005">
    <property type="entry name" value="TPR"/>
    <property type="match status" value="1"/>
</dbReference>
<evidence type="ECO:0000256" key="2">
    <source>
        <dbReference type="ARBA" id="ARBA00022840"/>
    </source>
</evidence>
<name>A0A0F9J9H3_9ZZZZ</name>
<dbReference type="GO" id="GO:0005524">
    <property type="term" value="F:ATP binding"/>
    <property type="evidence" value="ECO:0007669"/>
    <property type="project" value="UniProtKB-KW"/>
</dbReference>
<reference evidence="3" key="1">
    <citation type="journal article" date="2015" name="Nature">
        <title>Complex archaea that bridge the gap between prokaryotes and eukaryotes.</title>
        <authorList>
            <person name="Spang A."/>
            <person name="Saw J.H."/>
            <person name="Jorgensen S.L."/>
            <person name="Zaremba-Niedzwiedzka K."/>
            <person name="Martijn J."/>
            <person name="Lind A.E."/>
            <person name="van Eijk R."/>
            <person name="Schleper C."/>
            <person name="Guy L."/>
            <person name="Ettema T.J."/>
        </authorList>
    </citation>
    <scope>NUCLEOTIDE SEQUENCE</scope>
</reference>
<dbReference type="Gene3D" id="1.25.40.10">
    <property type="entry name" value="Tetratricopeptide repeat domain"/>
    <property type="match status" value="3"/>
</dbReference>
<keyword evidence="2" id="KW-0067">ATP-binding</keyword>
<dbReference type="InterPro" id="IPR011990">
    <property type="entry name" value="TPR-like_helical_dom_sf"/>
</dbReference>
<evidence type="ECO:0000313" key="3">
    <source>
        <dbReference type="EMBL" id="KKM66223.1"/>
    </source>
</evidence>
<dbReference type="SMART" id="SM00028">
    <property type="entry name" value="TPR"/>
    <property type="match status" value="5"/>
</dbReference>
<keyword evidence="1" id="KW-0547">Nucleotide-binding</keyword>
<dbReference type="InterPro" id="IPR019734">
    <property type="entry name" value="TPR_rpt"/>
</dbReference>
<dbReference type="AlphaFoldDB" id="A0A0F9J9H3"/>
<dbReference type="PANTHER" id="PTHR16305:SF28">
    <property type="entry name" value="GUANYLATE CYCLASE DOMAIN-CONTAINING PROTEIN"/>
    <property type="match status" value="1"/>
</dbReference>
<comment type="caution">
    <text evidence="3">The sequence shown here is derived from an EMBL/GenBank/DDBJ whole genome shotgun (WGS) entry which is preliminary data.</text>
</comment>